<dbReference type="EMBL" id="UYRV01124077">
    <property type="protein sequence ID" value="VDN34164.1"/>
    <property type="molecule type" value="Genomic_DNA"/>
</dbReference>
<dbReference type="OrthoDB" id="5796494at2759"/>
<accession>A0A3P7MWJ1</accession>
<sequence>MKVPNPVILPPQQDIKSLIKQYVKSYEELLQNMKVPNPVILPPQQDIKSLIKQ</sequence>
<evidence type="ECO:0000313" key="1">
    <source>
        <dbReference type="EMBL" id="VDN34164.1"/>
    </source>
</evidence>
<feature type="non-terminal residue" evidence="1">
    <location>
        <position position="53"/>
    </location>
</feature>
<organism evidence="1 2">
    <name type="scientific">Cylicostephanus goldi</name>
    <name type="common">Nematode worm</name>
    <dbReference type="NCBI Taxonomy" id="71465"/>
    <lineage>
        <taxon>Eukaryota</taxon>
        <taxon>Metazoa</taxon>
        <taxon>Ecdysozoa</taxon>
        <taxon>Nematoda</taxon>
        <taxon>Chromadorea</taxon>
        <taxon>Rhabditida</taxon>
        <taxon>Rhabditina</taxon>
        <taxon>Rhabditomorpha</taxon>
        <taxon>Strongyloidea</taxon>
        <taxon>Strongylidae</taxon>
        <taxon>Cylicostephanus</taxon>
    </lineage>
</organism>
<dbReference type="Proteomes" id="UP000271889">
    <property type="component" value="Unassembled WGS sequence"/>
</dbReference>
<reference evidence="1 2" key="1">
    <citation type="submission" date="2018-11" db="EMBL/GenBank/DDBJ databases">
        <authorList>
            <consortium name="Pathogen Informatics"/>
        </authorList>
    </citation>
    <scope>NUCLEOTIDE SEQUENCE [LARGE SCALE GENOMIC DNA]</scope>
</reference>
<evidence type="ECO:0000313" key="2">
    <source>
        <dbReference type="Proteomes" id="UP000271889"/>
    </source>
</evidence>
<keyword evidence="2" id="KW-1185">Reference proteome</keyword>
<dbReference type="AlphaFoldDB" id="A0A3P7MWJ1"/>
<name>A0A3P7MWJ1_CYLGO</name>
<proteinExistence type="predicted"/>
<gene>
    <name evidence="1" type="ORF">CGOC_LOCUS12556</name>
</gene>
<protein>
    <submittedName>
        <fullName evidence="1">Uncharacterized protein</fullName>
    </submittedName>
</protein>